<dbReference type="GO" id="GO:0004672">
    <property type="term" value="F:protein kinase activity"/>
    <property type="evidence" value="ECO:0007669"/>
    <property type="project" value="TreeGrafter"/>
</dbReference>
<gene>
    <name evidence="4" type="ORF">GDO81_027358</name>
</gene>
<dbReference type="InterPro" id="IPR007110">
    <property type="entry name" value="Ig-like_dom"/>
</dbReference>
<dbReference type="InterPro" id="IPR003599">
    <property type="entry name" value="Ig_sub"/>
</dbReference>
<dbReference type="Gene3D" id="2.60.40.10">
    <property type="entry name" value="Immunoglobulins"/>
    <property type="match status" value="1"/>
</dbReference>
<dbReference type="Pfam" id="PF07679">
    <property type="entry name" value="I-set"/>
    <property type="match status" value="1"/>
</dbReference>
<proteinExistence type="inferred from homology"/>
<dbReference type="FunFam" id="2.60.40.10:FF:000297">
    <property type="entry name" value="Myosin light chain kinase, smooth muscle"/>
    <property type="match status" value="1"/>
</dbReference>
<comment type="similarity">
    <text evidence="1">Belongs to the protein kinase superfamily. CAMK Ser/Thr protein kinase family.</text>
</comment>
<dbReference type="PANTHER" id="PTHR47633">
    <property type="entry name" value="IMMUNOGLOBULIN"/>
    <property type="match status" value="1"/>
</dbReference>
<organism evidence="4 5">
    <name type="scientific">Engystomops pustulosus</name>
    <name type="common">Tungara frog</name>
    <name type="synonym">Physalaemus pustulosus</name>
    <dbReference type="NCBI Taxonomy" id="76066"/>
    <lineage>
        <taxon>Eukaryota</taxon>
        <taxon>Metazoa</taxon>
        <taxon>Chordata</taxon>
        <taxon>Craniata</taxon>
        <taxon>Vertebrata</taxon>
        <taxon>Euteleostomi</taxon>
        <taxon>Amphibia</taxon>
        <taxon>Batrachia</taxon>
        <taxon>Anura</taxon>
        <taxon>Neobatrachia</taxon>
        <taxon>Hyloidea</taxon>
        <taxon>Leptodactylidae</taxon>
        <taxon>Leiuperinae</taxon>
        <taxon>Engystomops</taxon>
    </lineage>
</organism>
<dbReference type="Proteomes" id="UP000824782">
    <property type="component" value="Unassembled WGS sequence"/>
</dbReference>
<evidence type="ECO:0000313" key="4">
    <source>
        <dbReference type="EMBL" id="KAG8535984.1"/>
    </source>
</evidence>
<evidence type="ECO:0000259" key="3">
    <source>
        <dbReference type="PROSITE" id="PS50835"/>
    </source>
</evidence>
<feature type="domain" description="Ig-like" evidence="3">
    <location>
        <begin position="21"/>
        <end position="109"/>
    </location>
</feature>
<dbReference type="PROSITE" id="PS50835">
    <property type="entry name" value="IG_LIKE"/>
    <property type="match status" value="1"/>
</dbReference>
<keyword evidence="2" id="KW-0112">Calmodulin-binding</keyword>
<evidence type="ECO:0000313" key="5">
    <source>
        <dbReference type="Proteomes" id="UP000824782"/>
    </source>
</evidence>
<dbReference type="SMART" id="SM00409">
    <property type="entry name" value="IG"/>
    <property type="match status" value="1"/>
</dbReference>
<dbReference type="SUPFAM" id="SSF48726">
    <property type="entry name" value="Immunoglobulin"/>
    <property type="match status" value="1"/>
</dbReference>
<comment type="caution">
    <text evidence="4">The sequence shown here is derived from an EMBL/GenBank/DDBJ whole genome shotgun (WGS) entry which is preliminary data.</text>
</comment>
<evidence type="ECO:0000256" key="2">
    <source>
        <dbReference type="ARBA" id="ARBA00022860"/>
    </source>
</evidence>
<dbReference type="PANTHER" id="PTHR47633:SF1">
    <property type="entry name" value="MYOSIN LIGHT CHAIN KINASE, SMOOTH MUSCLE"/>
    <property type="match status" value="1"/>
</dbReference>
<accession>A0AAV6YEM1</accession>
<evidence type="ECO:0000256" key="1">
    <source>
        <dbReference type="ARBA" id="ARBA00006692"/>
    </source>
</evidence>
<dbReference type="AlphaFoldDB" id="A0AAV6YEM1"/>
<name>A0AAV6YEM1_ENGPU</name>
<dbReference type="InterPro" id="IPR036179">
    <property type="entry name" value="Ig-like_dom_sf"/>
</dbReference>
<feature type="non-terminal residue" evidence="4">
    <location>
        <position position="111"/>
    </location>
</feature>
<protein>
    <recommendedName>
        <fullName evidence="3">Ig-like domain-containing protein</fullName>
    </recommendedName>
</protein>
<sequence>MKYLFCSISCILPLSPAASPPQILQFPEDRKVQAGESVELLCKVGGTQPISCMWMKFRKEIKESEFIKIEKTEDTCKLTISCARQEHCGCYTLVAENKHGSKQAQINLTVF</sequence>
<dbReference type="InterPro" id="IPR013098">
    <property type="entry name" value="Ig_I-set"/>
</dbReference>
<keyword evidence="5" id="KW-1185">Reference proteome</keyword>
<dbReference type="InterPro" id="IPR013783">
    <property type="entry name" value="Ig-like_fold"/>
</dbReference>
<reference evidence="4" key="1">
    <citation type="thesis" date="2020" institute="ProQuest LLC" country="789 East Eisenhower Parkway, Ann Arbor, MI, USA">
        <title>Comparative Genomics and Chromosome Evolution.</title>
        <authorList>
            <person name="Mudd A.B."/>
        </authorList>
    </citation>
    <scope>NUCLEOTIDE SEQUENCE</scope>
    <source>
        <strain evidence="4">237g6f4</strain>
        <tissue evidence="4">Blood</tissue>
    </source>
</reference>
<dbReference type="EMBL" id="WNYA01052816">
    <property type="protein sequence ID" value="KAG8535984.1"/>
    <property type="molecule type" value="Genomic_DNA"/>
</dbReference>
<dbReference type="GO" id="GO:0005516">
    <property type="term" value="F:calmodulin binding"/>
    <property type="evidence" value="ECO:0007669"/>
    <property type="project" value="UniProtKB-KW"/>
</dbReference>